<feature type="transmembrane region" description="Helical" evidence="1">
    <location>
        <begin position="96"/>
        <end position="116"/>
    </location>
</feature>
<sequence>MKSIIRILNLAITKEYYRQNVIFIFAIMMFSFGFLRANEHITIIKLVLKLPSLLLLTFLVWALHTVKITLFTLRMFESKNNEFLYHISLFPKLKRWTAFAALQFNLVQLTFLYSLWMLKIALEEKQFGAFFLIIAYHIIFIVAGIAAYEYRLQRPNATQVIKQPIQNLLGKFTTPHFLFYIRYLFAKQPVLLLLGKLFSCFMLAGVCNLYPTDAYDERLLALGGLFSAAGHSIFTQEFIYFEHQFLSFSRNLPIKTFQRFLNYSITYSIILIPELIVLLRNLPQGISVIFIFSLMTFILSMILLNHQTQYINKINNDTYLQRLFFVGILFLLLIMFKIPVILMASVNILLAGFVLNKHFYESQMLD</sequence>
<keyword evidence="3" id="KW-1185">Reference proteome</keyword>
<feature type="transmembrane region" description="Helical" evidence="1">
    <location>
        <begin position="50"/>
        <end position="76"/>
    </location>
</feature>
<feature type="transmembrane region" description="Helical" evidence="1">
    <location>
        <begin position="191"/>
        <end position="210"/>
    </location>
</feature>
<dbReference type="RefSeq" id="WP_015030242.1">
    <property type="nucleotide sequence ID" value="NC_018748.1"/>
</dbReference>
<keyword evidence="1" id="KW-1133">Transmembrane helix</keyword>
<feature type="transmembrane region" description="Helical" evidence="1">
    <location>
        <begin position="260"/>
        <end position="279"/>
    </location>
</feature>
<name>A0ABM5N4Z7_EMTOG</name>
<organism evidence="2 3">
    <name type="scientific">Emticicia oligotrophica (strain DSM 17448 / CIP 109782 / MTCC 6937 / GPTSA100-15)</name>
    <dbReference type="NCBI Taxonomy" id="929562"/>
    <lineage>
        <taxon>Bacteria</taxon>
        <taxon>Pseudomonadati</taxon>
        <taxon>Bacteroidota</taxon>
        <taxon>Cytophagia</taxon>
        <taxon>Cytophagales</taxon>
        <taxon>Leadbetterellaceae</taxon>
        <taxon>Emticicia</taxon>
    </lineage>
</organism>
<reference evidence="2 3" key="1">
    <citation type="submission" date="2011-07" db="EMBL/GenBank/DDBJ databases">
        <title>The complete genome of chromosome of Emticicia oligotrophica DSM 17448.</title>
        <authorList>
            <consortium name="US DOE Joint Genome Institute (JGI-PGF)"/>
            <person name="Lucas S."/>
            <person name="Han J."/>
            <person name="Lapidus A."/>
            <person name="Bruce D."/>
            <person name="Goodwin L."/>
            <person name="Pitluck S."/>
            <person name="Peters L."/>
            <person name="Kyrpides N."/>
            <person name="Mavromatis K."/>
            <person name="Ivanova N."/>
            <person name="Ovchinnikova G."/>
            <person name="Teshima H."/>
            <person name="Detter J.C."/>
            <person name="Tapia R."/>
            <person name="Han C."/>
            <person name="Land M."/>
            <person name="Hauser L."/>
            <person name="Markowitz V."/>
            <person name="Cheng J.-F."/>
            <person name="Hugenholtz P."/>
            <person name="Woyke T."/>
            <person name="Wu D."/>
            <person name="Tindall B."/>
            <person name="Pomrenke H."/>
            <person name="Brambilla E."/>
            <person name="Klenk H.-P."/>
            <person name="Eisen J.A."/>
        </authorList>
    </citation>
    <scope>NUCLEOTIDE SEQUENCE [LARGE SCALE GENOMIC DNA]</scope>
    <source>
        <strain evidence="2 3">DSM 17448</strain>
    </source>
</reference>
<protein>
    <submittedName>
        <fullName evidence="2">Uncharacterized protein</fullName>
    </submittedName>
</protein>
<evidence type="ECO:0000313" key="2">
    <source>
        <dbReference type="EMBL" id="AFK04553.1"/>
    </source>
</evidence>
<keyword evidence="1" id="KW-0812">Transmembrane</keyword>
<dbReference type="Proteomes" id="UP000002875">
    <property type="component" value="Chromosome"/>
</dbReference>
<evidence type="ECO:0000256" key="1">
    <source>
        <dbReference type="SAM" id="Phobius"/>
    </source>
</evidence>
<accession>A0ABM5N4Z7</accession>
<dbReference type="EMBL" id="CP002961">
    <property type="protein sequence ID" value="AFK04553.1"/>
    <property type="molecule type" value="Genomic_DNA"/>
</dbReference>
<proteinExistence type="predicted"/>
<feature type="transmembrane region" description="Helical" evidence="1">
    <location>
        <begin position="324"/>
        <end position="355"/>
    </location>
</feature>
<feature type="transmembrane region" description="Helical" evidence="1">
    <location>
        <begin position="219"/>
        <end position="240"/>
    </location>
</feature>
<gene>
    <name evidence="2" type="ordered locus">Emtol_3424</name>
</gene>
<feature type="transmembrane region" description="Helical" evidence="1">
    <location>
        <begin position="286"/>
        <end position="304"/>
    </location>
</feature>
<evidence type="ECO:0000313" key="3">
    <source>
        <dbReference type="Proteomes" id="UP000002875"/>
    </source>
</evidence>
<feature type="transmembrane region" description="Helical" evidence="1">
    <location>
        <begin position="21"/>
        <end position="38"/>
    </location>
</feature>
<keyword evidence="1" id="KW-0472">Membrane</keyword>
<feature type="transmembrane region" description="Helical" evidence="1">
    <location>
        <begin position="128"/>
        <end position="148"/>
    </location>
</feature>